<keyword evidence="2" id="KW-1185">Reference proteome</keyword>
<dbReference type="Proteomes" id="UP000034883">
    <property type="component" value="Chromosome"/>
</dbReference>
<proteinExistence type="predicted"/>
<dbReference type="AlphaFoldDB" id="A0A0F6SG89"/>
<name>A0A0F6SG89_9BACT</name>
<organism evidence="1 2">
    <name type="scientific">Sandaracinus amylolyticus</name>
    <dbReference type="NCBI Taxonomy" id="927083"/>
    <lineage>
        <taxon>Bacteria</taxon>
        <taxon>Pseudomonadati</taxon>
        <taxon>Myxococcota</taxon>
        <taxon>Polyangia</taxon>
        <taxon>Polyangiales</taxon>
        <taxon>Sandaracinaceae</taxon>
        <taxon>Sandaracinus</taxon>
    </lineage>
</organism>
<evidence type="ECO:0000313" key="1">
    <source>
        <dbReference type="EMBL" id="AKF08274.1"/>
    </source>
</evidence>
<gene>
    <name evidence="1" type="ORF">DB32_005423</name>
</gene>
<reference evidence="1 2" key="1">
    <citation type="submission" date="2015-03" db="EMBL/GenBank/DDBJ databases">
        <title>Genome assembly of Sandaracinus amylolyticus DSM 53668.</title>
        <authorList>
            <person name="Sharma G."/>
            <person name="Subramanian S."/>
        </authorList>
    </citation>
    <scope>NUCLEOTIDE SEQUENCE [LARGE SCALE GENOMIC DNA]</scope>
    <source>
        <strain evidence="1 2">DSM 53668</strain>
    </source>
</reference>
<dbReference type="EMBL" id="CP011125">
    <property type="protein sequence ID" value="AKF08274.1"/>
    <property type="molecule type" value="Genomic_DNA"/>
</dbReference>
<dbReference type="KEGG" id="samy:DB32_005423"/>
<protein>
    <submittedName>
        <fullName evidence="1">Uncharacterized protein</fullName>
    </submittedName>
</protein>
<accession>A0A0F6SG89</accession>
<evidence type="ECO:0000313" key="2">
    <source>
        <dbReference type="Proteomes" id="UP000034883"/>
    </source>
</evidence>
<sequence>MLSVLIALVITTGCFERNTGAIVPRLGNVQEVRLTTGGFRNVDLVLLVDDSGSMEEEQDILEERIADLVRDLTTPPDENGDGRADWGAVDRLRVAIVTTDMGTSGVPAPDGVGVCEGLGDDGEYQSAASCSGAELGLQVYQTGEDAGAFAARIGCIVDSLGLNGCGIEQQLEAASRAVERGSDVPDGFPAEDAILAVLVLSDEEDCSLEQPDAFYAEFERTGRVNLLCQDAALGANGASQAWLRSIDSLATRLAAGREDGSFVFGAITGLPIDLSGESPATILADPRMVYGERTDSMNRRVPTAACTSENGDATPARRIVEVASRFERSVLHSICSDDFGPAIQEVTRAIAQQIGEFCLPRRIPLVGERVECELRVKLAEGESCDRARGQTEVERDDGRAVCVVDQVAADGSTGQGYFYADSEECPQIVFTDAARPPLGASVVASCYFETPRDGGAPPTIEEDAGSPTGP</sequence>